<dbReference type="AlphaFoldDB" id="A0AA96GHH2"/>
<protein>
    <submittedName>
        <fullName evidence="1">DUF692 family protein</fullName>
    </submittedName>
</protein>
<dbReference type="EMBL" id="CP116968">
    <property type="protein sequence ID" value="WNM60370.1"/>
    <property type="molecule type" value="Genomic_DNA"/>
</dbReference>
<reference evidence="1 2" key="1">
    <citation type="submission" date="2023-01" db="EMBL/GenBank/DDBJ databases">
        <title>Cultivation and genomic characterization of new, ubiquitous marine nitrite-oxidizing bacteria from the Nitrospirales.</title>
        <authorList>
            <person name="Mueller A.J."/>
            <person name="Daebeler A."/>
            <person name="Herbold C.W."/>
            <person name="Kirkegaard R.H."/>
            <person name="Daims H."/>
        </authorList>
    </citation>
    <scope>NUCLEOTIDE SEQUENCE [LARGE SCALE GENOMIC DNA]</scope>
    <source>
        <strain evidence="1 2">DK</strain>
    </source>
</reference>
<organism evidence="1 2">
    <name type="scientific">Candidatus Nitrospira neomarina</name>
    <dbReference type="NCBI Taxonomy" id="3020899"/>
    <lineage>
        <taxon>Bacteria</taxon>
        <taxon>Pseudomonadati</taxon>
        <taxon>Nitrospirota</taxon>
        <taxon>Nitrospiria</taxon>
        <taxon>Nitrospirales</taxon>
        <taxon>Nitrospiraceae</taxon>
        <taxon>Nitrospira</taxon>
    </lineage>
</organism>
<keyword evidence="2" id="KW-1185">Reference proteome</keyword>
<name>A0AA96GHH2_9BACT</name>
<dbReference type="Pfam" id="PF05114">
    <property type="entry name" value="MbnB_TglH_ChrH"/>
    <property type="match status" value="1"/>
</dbReference>
<evidence type="ECO:0000313" key="2">
    <source>
        <dbReference type="Proteomes" id="UP001302494"/>
    </source>
</evidence>
<evidence type="ECO:0000313" key="1">
    <source>
        <dbReference type="EMBL" id="WNM60370.1"/>
    </source>
</evidence>
<sequence length="499" mass="56740">MSYSTDPSTREAVHDEFLRRAGRIPFLGVGLSVDVYSPDVFDLYQELRREQTPIGYLEIFHAASEALEMVRAGLPDTPLAYHAEGVWVTQPDWDTAYNSQDRLRAIASNLRMLQAHWVNQECAAKEIAGFSFGTYLPPVFTRASADITAYQAWNFQLQLDECVWGPQANSPLLLLESPPLTYFLMGEMPYAEFFSYITDKAPCGLVLDLGHVWTVYRYSGAWRNQCLESFFEDFLKKFPLERVIQIHVAGLDCHPHIPTQVGSGKFENPPEWIDAHEAPIPDELLILLARVIREPRLLNLKGIALEVDNKQIPLICREMKTVLKMMEPFVHVPARVPSPATNLQMAATCPVENVEPSRETRDVLTCQYREFMALVSEVLRGRLEVPSQWDAEMNKGLHVYATQYLPYEILSWGGDVRVMFPNACAILDQYGIPLKQFVEFWFAHPRTSESEYDFFLLKINVFVEFIVQVFPGASSLVKQEAEFLAKGYLLASQGPSTDP</sequence>
<dbReference type="Gene3D" id="3.20.20.150">
    <property type="entry name" value="Divalent-metal-dependent TIM barrel enzymes"/>
    <property type="match status" value="1"/>
</dbReference>
<dbReference type="Proteomes" id="UP001302494">
    <property type="component" value="Chromosome"/>
</dbReference>
<gene>
    <name evidence="1" type="ORF">PQG83_11405</name>
</gene>
<dbReference type="InterPro" id="IPR007801">
    <property type="entry name" value="MbnB/TglH/ChrH"/>
</dbReference>
<proteinExistence type="predicted"/>
<accession>A0AA96GHH2</accession>
<dbReference type="RefSeq" id="WP_312741026.1">
    <property type="nucleotide sequence ID" value="NZ_CP116968.1"/>
</dbReference>
<dbReference type="KEGG" id="nneo:PQG83_11405"/>